<protein>
    <recommendedName>
        <fullName evidence="2">DUF6699 domain-containing protein</fullName>
    </recommendedName>
</protein>
<evidence type="ECO:0000313" key="4">
    <source>
        <dbReference type="Proteomes" id="UP000017559"/>
    </source>
</evidence>
<feature type="region of interest" description="Disordered" evidence="1">
    <location>
        <begin position="1"/>
        <end position="25"/>
    </location>
</feature>
<feature type="compositionally biased region" description="Polar residues" evidence="1">
    <location>
        <begin position="88"/>
        <end position="113"/>
    </location>
</feature>
<feature type="compositionally biased region" description="Polar residues" evidence="1">
    <location>
        <begin position="208"/>
        <end position="224"/>
    </location>
</feature>
<feature type="compositionally biased region" description="Low complexity" evidence="1">
    <location>
        <begin position="143"/>
        <end position="167"/>
    </location>
</feature>
<evidence type="ECO:0000313" key="3">
    <source>
        <dbReference type="EMBL" id="ESK90770.1"/>
    </source>
</evidence>
<dbReference type="InterPro" id="IPR046522">
    <property type="entry name" value="DUF6699"/>
</dbReference>
<accession>V2XE51</accession>
<evidence type="ECO:0000259" key="2">
    <source>
        <dbReference type="Pfam" id="PF20415"/>
    </source>
</evidence>
<comment type="caution">
    <text evidence="3">The sequence shown here is derived from an EMBL/GenBank/DDBJ whole genome shotgun (WGS) entry which is preliminary data.</text>
</comment>
<keyword evidence="4" id="KW-1185">Reference proteome</keyword>
<evidence type="ECO:0000256" key="1">
    <source>
        <dbReference type="SAM" id="MobiDB-lite"/>
    </source>
</evidence>
<feature type="domain" description="DUF6699" evidence="2">
    <location>
        <begin position="275"/>
        <end position="406"/>
    </location>
</feature>
<name>V2XE51_MONRO</name>
<feature type="compositionally biased region" description="Polar residues" evidence="1">
    <location>
        <begin position="52"/>
        <end position="81"/>
    </location>
</feature>
<dbReference type="EMBL" id="AWSO01000406">
    <property type="protein sequence ID" value="ESK90770.1"/>
    <property type="molecule type" value="Genomic_DNA"/>
</dbReference>
<feature type="compositionally biased region" description="Polar residues" evidence="1">
    <location>
        <begin position="131"/>
        <end position="142"/>
    </location>
</feature>
<sequence>MAPRPAPEDHEYVAESSRRRKKVAWADEVQTIPKEHVPKSDDPALLDAVDSLANSTTTPRFFATTRSRSSLHTPSTAQQAPQAERSAAYSNVSYGHGATNQTPGSTSVPSTSAAVRRQEPPTRRLLPISLPKNNSGYQASIHTENSSSYNLNTSTSSSSTSTSPVSSFRHNRIQPQPSPAAGENPPSEPRPQLVELPALEAPDEPSQPRESTVVTSHYASSSHEPSYIDRSSPKSIGGGTRVQTPTVSDPATEATVLPNPRIHDLLRADNEGLVKWDVRVNPEVALGELPWNQLAKLAIEPSVSHTNIRVTGVAGEMVFNLSSLPSRTRGLTVQHMLSGIYDELHTRVSIDEFKEILPREVMERQLVEEASMNRCRYFHPEDVGTDGRTTIRRVDFLRDYMFGGLVLLEGDSRVMLRVESDSDK</sequence>
<gene>
    <name evidence="3" type="ORF">Moror_4042</name>
</gene>
<dbReference type="KEGG" id="mrr:Moror_4042"/>
<feature type="compositionally biased region" description="Basic and acidic residues" evidence="1">
    <location>
        <begin position="1"/>
        <end position="17"/>
    </location>
</feature>
<reference evidence="3 4" key="1">
    <citation type="journal article" date="2014" name="BMC Genomics">
        <title>Genome and secretome analysis of the hemibiotrophic fungal pathogen, Moniliophthora roreri, which causes frosty pod rot disease of cacao: mechanisms of the biotrophic and necrotrophic phases.</title>
        <authorList>
            <person name="Meinhardt L.W."/>
            <person name="Costa G.G.L."/>
            <person name="Thomazella D.P.T."/>
            <person name="Teixeira P.J.P.L."/>
            <person name="Carazzolle M.F."/>
            <person name="Schuster S.C."/>
            <person name="Carlson J.E."/>
            <person name="Guiltinan M.J."/>
            <person name="Mieczkowski P."/>
            <person name="Farmer A."/>
            <person name="Ramaraj T."/>
            <person name="Crozier J."/>
            <person name="Davis R.E."/>
            <person name="Shao J."/>
            <person name="Melnick R.L."/>
            <person name="Pereira G.A.G."/>
            <person name="Bailey B.A."/>
        </authorList>
    </citation>
    <scope>NUCLEOTIDE SEQUENCE [LARGE SCALE GENOMIC DNA]</scope>
    <source>
        <strain evidence="3 4">MCA 2997</strain>
    </source>
</reference>
<dbReference type="Pfam" id="PF20415">
    <property type="entry name" value="DUF6699"/>
    <property type="match status" value="1"/>
</dbReference>
<organism evidence="3 4">
    <name type="scientific">Moniliophthora roreri (strain MCA 2997)</name>
    <name type="common">Cocoa frosty pod rot fungus</name>
    <name type="synonym">Crinipellis roreri</name>
    <dbReference type="NCBI Taxonomy" id="1381753"/>
    <lineage>
        <taxon>Eukaryota</taxon>
        <taxon>Fungi</taxon>
        <taxon>Dikarya</taxon>
        <taxon>Basidiomycota</taxon>
        <taxon>Agaricomycotina</taxon>
        <taxon>Agaricomycetes</taxon>
        <taxon>Agaricomycetidae</taxon>
        <taxon>Agaricales</taxon>
        <taxon>Marasmiineae</taxon>
        <taxon>Marasmiaceae</taxon>
        <taxon>Moniliophthora</taxon>
    </lineage>
</organism>
<proteinExistence type="predicted"/>
<dbReference type="HOGENOM" id="CLU_647391_0_0_1"/>
<dbReference type="AlphaFoldDB" id="V2XE51"/>
<feature type="region of interest" description="Disordered" evidence="1">
    <location>
        <begin position="48"/>
        <end position="254"/>
    </location>
</feature>
<dbReference type="OrthoDB" id="3144234at2759"/>
<dbReference type="Proteomes" id="UP000017559">
    <property type="component" value="Unassembled WGS sequence"/>
</dbReference>